<keyword evidence="3" id="KW-1185">Reference proteome</keyword>
<dbReference type="InterPro" id="IPR009061">
    <property type="entry name" value="DNA-bd_dom_put_sf"/>
</dbReference>
<proteinExistence type="predicted"/>
<evidence type="ECO:0000259" key="1">
    <source>
        <dbReference type="Pfam" id="PF12728"/>
    </source>
</evidence>
<gene>
    <name evidence="2" type="ORF">SAMN05443633_104386</name>
</gene>
<organism evidence="2 3">
    <name type="scientific">Chryseobacterium arachidis</name>
    <dbReference type="NCBI Taxonomy" id="1416778"/>
    <lineage>
        <taxon>Bacteria</taxon>
        <taxon>Pseudomonadati</taxon>
        <taxon>Bacteroidota</taxon>
        <taxon>Flavobacteriia</taxon>
        <taxon>Flavobacteriales</taxon>
        <taxon>Weeksellaceae</taxon>
        <taxon>Chryseobacterium group</taxon>
        <taxon>Chryseobacterium</taxon>
    </lineage>
</organism>
<dbReference type="Pfam" id="PF12728">
    <property type="entry name" value="HTH_17"/>
    <property type="match status" value="1"/>
</dbReference>
<dbReference type="RefSeq" id="WP_072956869.1">
    <property type="nucleotide sequence ID" value="NZ_FQUT01000004.1"/>
</dbReference>
<sequence>MQTISILTKQDLDDFKNDLLEEIKEIFNTLKINQDELLKSSEVQTLLKISSGTLQNYRLNGTLPFKKIGGTLYYKYGDIEKLLVGNK</sequence>
<protein>
    <submittedName>
        <fullName evidence="2">Helix-turn-helix domain-containing protein</fullName>
    </submittedName>
</protein>
<reference evidence="3" key="1">
    <citation type="submission" date="2016-11" db="EMBL/GenBank/DDBJ databases">
        <authorList>
            <person name="Varghese N."/>
            <person name="Submissions S."/>
        </authorList>
    </citation>
    <scope>NUCLEOTIDE SEQUENCE [LARGE SCALE GENOMIC DNA]</scope>
    <source>
        <strain evidence="3">DSM 27619</strain>
    </source>
</reference>
<dbReference type="SUPFAM" id="SSF46955">
    <property type="entry name" value="Putative DNA-binding domain"/>
    <property type="match status" value="1"/>
</dbReference>
<name>A0A1M5C322_9FLAO</name>
<dbReference type="PANTHER" id="PTHR34585:SF22">
    <property type="entry name" value="HELIX-TURN-HELIX DOMAIN-CONTAINING PROTEIN"/>
    <property type="match status" value="1"/>
</dbReference>
<dbReference type="STRING" id="1416778.SAMN05443633_104386"/>
<evidence type="ECO:0000313" key="3">
    <source>
        <dbReference type="Proteomes" id="UP000184518"/>
    </source>
</evidence>
<dbReference type="InterPro" id="IPR041657">
    <property type="entry name" value="HTH_17"/>
</dbReference>
<dbReference type="AlphaFoldDB" id="A0A1M5C322"/>
<evidence type="ECO:0000313" key="2">
    <source>
        <dbReference type="EMBL" id="SHF49168.1"/>
    </source>
</evidence>
<dbReference type="PANTHER" id="PTHR34585">
    <property type="match status" value="1"/>
</dbReference>
<accession>A0A1M5C322</accession>
<dbReference type="OrthoDB" id="1524679at2"/>
<dbReference type="Proteomes" id="UP000184518">
    <property type="component" value="Unassembled WGS sequence"/>
</dbReference>
<dbReference type="EMBL" id="FQUT01000004">
    <property type="protein sequence ID" value="SHF49168.1"/>
    <property type="molecule type" value="Genomic_DNA"/>
</dbReference>
<feature type="domain" description="Helix-turn-helix" evidence="1">
    <location>
        <begin position="37"/>
        <end position="83"/>
    </location>
</feature>